<reference evidence="3" key="2">
    <citation type="journal article" date="2007" name="PLoS Biol.">
        <title>Survey sequencing and comparative analysis of the elephant shark (Callorhinchus milii) genome.</title>
        <authorList>
            <person name="Venkatesh B."/>
            <person name="Kirkness E.F."/>
            <person name="Loh Y.H."/>
            <person name="Halpern A.L."/>
            <person name="Lee A.P."/>
            <person name="Johnson J."/>
            <person name="Dandona N."/>
            <person name="Viswanathan L.D."/>
            <person name="Tay A."/>
            <person name="Venter J.C."/>
            <person name="Strausberg R.L."/>
            <person name="Brenner S."/>
        </authorList>
    </citation>
    <scope>NUCLEOTIDE SEQUENCE [LARGE SCALE GENOMIC DNA]</scope>
</reference>
<sequence>PSSILGSPPNISQKAPCKCDLLLLLSDEVLSCLGYRSVPLKNSYSEELELASLLVHIEIVNAKEEDEENLYSSIQRLRERTIELTSQVSGCDRGSSSDPRHQQRLEELRAAQEQLTELTEARSHRYI</sequence>
<name>A0A4W3HB65_CALMI</name>
<feature type="coiled-coil region" evidence="1">
    <location>
        <begin position="60"/>
        <end position="121"/>
    </location>
</feature>
<dbReference type="GeneTree" id="ENSGT00940000164676"/>
<dbReference type="STRING" id="7868.ENSCMIP00000007074"/>
<dbReference type="InParanoid" id="A0A4W3HB65"/>
<dbReference type="InterPro" id="IPR035892">
    <property type="entry name" value="C2_domain_sf"/>
</dbReference>
<dbReference type="Proteomes" id="UP000314986">
    <property type="component" value="Unassembled WGS sequence"/>
</dbReference>
<keyword evidence="1" id="KW-0175">Coiled coil</keyword>
<accession>A0A4W3HB65</accession>
<proteinExistence type="predicted"/>
<organism evidence="2 3">
    <name type="scientific">Callorhinchus milii</name>
    <name type="common">Ghost shark</name>
    <dbReference type="NCBI Taxonomy" id="7868"/>
    <lineage>
        <taxon>Eukaryota</taxon>
        <taxon>Metazoa</taxon>
        <taxon>Chordata</taxon>
        <taxon>Craniata</taxon>
        <taxon>Vertebrata</taxon>
        <taxon>Chondrichthyes</taxon>
        <taxon>Holocephali</taxon>
        <taxon>Chimaeriformes</taxon>
        <taxon>Callorhinchidae</taxon>
        <taxon>Callorhinchus</taxon>
    </lineage>
</organism>
<dbReference type="Ensembl" id="ENSCMIT00000007297.1">
    <property type="protein sequence ID" value="ENSCMIP00000007074.1"/>
    <property type="gene ID" value="ENSCMIG00000003943.1"/>
</dbReference>
<evidence type="ECO:0000313" key="2">
    <source>
        <dbReference type="Ensembl" id="ENSCMIP00000007074.1"/>
    </source>
</evidence>
<evidence type="ECO:0000256" key="1">
    <source>
        <dbReference type="SAM" id="Coils"/>
    </source>
</evidence>
<dbReference type="AlphaFoldDB" id="A0A4W3HB65"/>
<reference evidence="2" key="4">
    <citation type="submission" date="2025-08" db="UniProtKB">
        <authorList>
            <consortium name="Ensembl"/>
        </authorList>
    </citation>
    <scope>IDENTIFICATION</scope>
</reference>
<protein>
    <submittedName>
        <fullName evidence="2">Uncharacterized protein</fullName>
    </submittedName>
</protein>
<keyword evidence="3" id="KW-1185">Reference proteome</keyword>
<reference evidence="2" key="5">
    <citation type="submission" date="2025-09" db="UniProtKB">
        <authorList>
            <consortium name="Ensembl"/>
        </authorList>
    </citation>
    <scope>IDENTIFICATION</scope>
</reference>
<reference evidence="3" key="1">
    <citation type="journal article" date="2006" name="Science">
        <title>Ancient noncoding elements conserved in the human genome.</title>
        <authorList>
            <person name="Venkatesh B."/>
            <person name="Kirkness E.F."/>
            <person name="Loh Y.H."/>
            <person name="Halpern A.L."/>
            <person name="Lee A.P."/>
            <person name="Johnson J."/>
            <person name="Dandona N."/>
            <person name="Viswanathan L.D."/>
            <person name="Tay A."/>
            <person name="Venter J.C."/>
            <person name="Strausberg R.L."/>
            <person name="Brenner S."/>
        </authorList>
    </citation>
    <scope>NUCLEOTIDE SEQUENCE [LARGE SCALE GENOMIC DNA]</scope>
</reference>
<dbReference type="Gene3D" id="2.60.40.150">
    <property type="entry name" value="C2 domain"/>
    <property type="match status" value="1"/>
</dbReference>
<evidence type="ECO:0000313" key="3">
    <source>
        <dbReference type="Proteomes" id="UP000314986"/>
    </source>
</evidence>
<reference evidence="3" key="3">
    <citation type="journal article" date="2014" name="Nature">
        <title>Elephant shark genome provides unique insights into gnathostome evolution.</title>
        <authorList>
            <consortium name="International Elephant Shark Genome Sequencing Consortium"/>
            <person name="Venkatesh B."/>
            <person name="Lee A.P."/>
            <person name="Ravi V."/>
            <person name="Maurya A.K."/>
            <person name="Lian M.M."/>
            <person name="Swann J.B."/>
            <person name="Ohta Y."/>
            <person name="Flajnik M.F."/>
            <person name="Sutoh Y."/>
            <person name="Kasahara M."/>
            <person name="Hoon S."/>
            <person name="Gangu V."/>
            <person name="Roy S.W."/>
            <person name="Irimia M."/>
            <person name="Korzh V."/>
            <person name="Kondrychyn I."/>
            <person name="Lim Z.W."/>
            <person name="Tay B.H."/>
            <person name="Tohari S."/>
            <person name="Kong K.W."/>
            <person name="Ho S."/>
            <person name="Lorente-Galdos B."/>
            <person name="Quilez J."/>
            <person name="Marques-Bonet T."/>
            <person name="Raney B.J."/>
            <person name="Ingham P.W."/>
            <person name="Tay A."/>
            <person name="Hillier L.W."/>
            <person name="Minx P."/>
            <person name="Boehm T."/>
            <person name="Wilson R.K."/>
            <person name="Brenner S."/>
            <person name="Warren W.C."/>
        </authorList>
    </citation>
    <scope>NUCLEOTIDE SEQUENCE [LARGE SCALE GENOMIC DNA]</scope>
</reference>